<proteinExistence type="predicted"/>
<accession>A0ABS2RET4</accession>
<name>A0ABS2RET4_9ACTN</name>
<keyword evidence="3" id="KW-1185">Reference proteome</keyword>
<evidence type="ECO:0000256" key="1">
    <source>
        <dbReference type="SAM" id="Coils"/>
    </source>
</evidence>
<dbReference type="Proteomes" id="UP000704762">
    <property type="component" value="Unassembled WGS sequence"/>
</dbReference>
<feature type="coiled-coil region" evidence="1">
    <location>
        <begin position="244"/>
        <end position="271"/>
    </location>
</feature>
<gene>
    <name evidence="2" type="ORF">JOE57_000440</name>
</gene>
<organism evidence="2 3">
    <name type="scientific">Microlunatus panaciterrae</name>
    <dbReference type="NCBI Taxonomy" id="400768"/>
    <lineage>
        <taxon>Bacteria</taxon>
        <taxon>Bacillati</taxon>
        <taxon>Actinomycetota</taxon>
        <taxon>Actinomycetes</taxon>
        <taxon>Propionibacteriales</taxon>
        <taxon>Propionibacteriaceae</taxon>
        <taxon>Microlunatus</taxon>
    </lineage>
</organism>
<comment type="caution">
    <text evidence="2">The sequence shown here is derived from an EMBL/GenBank/DDBJ whole genome shotgun (WGS) entry which is preliminary data.</text>
</comment>
<evidence type="ECO:0000313" key="3">
    <source>
        <dbReference type="Proteomes" id="UP000704762"/>
    </source>
</evidence>
<protein>
    <submittedName>
        <fullName evidence="2">Uncharacterized protein</fullName>
    </submittedName>
</protein>
<evidence type="ECO:0000313" key="2">
    <source>
        <dbReference type="EMBL" id="MBM7797519.1"/>
    </source>
</evidence>
<keyword evidence="1" id="KW-0175">Coiled coil</keyword>
<sequence length="398" mass="43357">MTIPGVPPSSSGVAGTVAPAAPGRLGVAVEPRAALEYLDALGRWRDDRRRELDQLDRAALQSDQKDALTHDLMLSLALWKAVSDRYELLLATWDSGRVGQTERERMSALIWGRLDGTLDQSMLAKGGAGGFVAGLAVSLPEACRLSDALAGQLRVRLALDPSGLEVAERVRELRAQLERIRDQIELEPVIHRAEGRRQLERLGSRLAEIAEKAARGGDVGGLLPPLGNDAARFERDLIVNAAKRREATARLDRARELLRDLAAREVALQKLADQCVHTVDTAPNYAVPDVQALGPLPNTPAALEVFLRRLDQVSRAMTHAQDAYTRALHDYDELVSRLAAYRAKATALGVDDDPDVRRADEMASDALARRPVRMGIAGQLVSLYQSYLQVTAKSGESP</sequence>
<reference evidence="2 3" key="1">
    <citation type="submission" date="2021-01" db="EMBL/GenBank/DDBJ databases">
        <title>Sequencing the genomes of 1000 actinobacteria strains.</title>
        <authorList>
            <person name="Klenk H.-P."/>
        </authorList>
    </citation>
    <scope>NUCLEOTIDE SEQUENCE [LARGE SCALE GENOMIC DNA]</scope>
    <source>
        <strain evidence="2 3">DSM 18662</strain>
    </source>
</reference>
<dbReference type="RefSeq" id="WP_204916190.1">
    <property type="nucleotide sequence ID" value="NZ_BAAAQP010000011.1"/>
</dbReference>
<dbReference type="EMBL" id="JAFBCF010000001">
    <property type="protein sequence ID" value="MBM7797519.1"/>
    <property type="molecule type" value="Genomic_DNA"/>
</dbReference>